<gene>
    <name evidence="2" type="primary">6047635</name>
    <name evidence="1" type="ORF">CpipJ_CPIJ014263</name>
</gene>
<dbReference type="EnsemblMetazoa" id="CPIJ014263-RA">
    <property type="protein sequence ID" value="CPIJ014263-PA"/>
    <property type="gene ID" value="CPIJ014263"/>
</dbReference>
<reference evidence="1" key="1">
    <citation type="submission" date="2007-03" db="EMBL/GenBank/DDBJ databases">
        <title>Annotation of Culex pipiens quinquefasciatus.</title>
        <authorList>
            <consortium name="The Broad Institute Genome Sequencing Platform"/>
            <person name="Atkinson P.W."/>
            <person name="Hemingway J."/>
            <person name="Christensen B.M."/>
            <person name="Higgs S."/>
            <person name="Kodira C."/>
            <person name="Hannick L."/>
            <person name="Megy K."/>
            <person name="O'Leary S."/>
            <person name="Pearson M."/>
            <person name="Haas B.J."/>
            <person name="Mauceli E."/>
            <person name="Wortman J.R."/>
            <person name="Lee N.H."/>
            <person name="Guigo R."/>
            <person name="Stanke M."/>
            <person name="Alvarado L."/>
            <person name="Amedeo P."/>
            <person name="Antoine C.H."/>
            <person name="Arensburger P."/>
            <person name="Bidwell S.L."/>
            <person name="Crawford M."/>
            <person name="Camaro F."/>
            <person name="Devon K."/>
            <person name="Engels R."/>
            <person name="Hammond M."/>
            <person name="Howarth C."/>
            <person name="Koehrsen M."/>
            <person name="Lawson D."/>
            <person name="Montgomery P."/>
            <person name="Nene V."/>
            <person name="Nusbaum C."/>
            <person name="Puiu D."/>
            <person name="Romero-Severson J."/>
            <person name="Severson D.W."/>
            <person name="Shumway M."/>
            <person name="Sisk P."/>
            <person name="Stolte C."/>
            <person name="Zeng Q."/>
            <person name="Eisenstadt E."/>
            <person name="Fraser-Liggett C."/>
            <person name="Strausberg R."/>
            <person name="Galagan J."/>
            <person name="Birren B."/>
            <person name="Collins F.H."/>
        </authorList>
    </citation>
    <scope>NUCLEOTIDE SEQUENCE [LARGE SCALE GENOMIC DNA]</scope>
    <source>
        <strain evidence="1">JHB</strain>
    </source>
</reference>
<dbReference type="KEGG" id="cqu:CpipJ_CPIJ014263"/>
<protein>
    <submittedName>
        <fullName evidence="1 2">Uncharacterized protein</fullName>
    </submittedName>
</protein>
<name>B0X4U8_CULQU</name>
<dbReference type="HOGENOM" id="CLU_2361782_0_0_1"/>
<evidence type="ECO:0000313" key="2">
    <source>
        <dbReference type="EnsemblMetazoa" id="CPIJ014263-PA"/>
    </source>
</evidence>
<keyword evidence="3" id="KW-1185">Reference proteome</keyword>
<organism>
    <name type="scientific">Culex quinquefasciatus</name>
    <name type="common">Southern house mosquito</name>
    <name type="synonym">Culex pungens</name>
    <dbReference type="NCBI Taxonomy" id="7176"/>
    <lineage>
        <taxon>Eukaryota</taxon>
        <taxon>Metazoa</taxon>
        <taxon>Ecdysozoa</taxon>
        <taxon>Arthropoda</taxon>
        <taxon>Hexapoda</taxon>
        <taxon>Insecta</taxon>
        <taxon>Pterygota</taxon>
        <taxon>Neoptera</taxon>
        <taxon>Endopterygota</taxon>
        <taxon>Diptera</taxon>
        <taxon>Nematocera</taxon>
        <taxon>Culicoidea</taxon>
        <taxon>Culicidae</taxon>
        <taxon>Culicinae</taxon>
        <taxon>Culicini</taxon>
        <taxon>Culex</taxon>
        <taxon>Culex</taxon>
    </lineage>
</organism>
<dbReference type="Proteomes" id="UP000002320">
    <property type="component" value="Unassembled WGS sequence"/>
</dbReference>
<proteinExistence type="predicted"/>
<dbReference type="AlphaFoldDB" id="B0X4U8"/>
<reference evidence="2" key="2">
    <citation type="submission" date="2020-05" db="UniProtKB">
        <authorList>
            <consortium name="EnsemblMetazoa"/>
        </authorList>
    </citation>
    <scope>IDENTIFICATION</scope>
    <source>
        <strain evidence="2">JHB</strain>
    </source>
</reference>
<dbReference type="VEuPathDB" id="VectorBase:CPIJ014263"/>
<dbReference type="InParanoid" id="B0X4U8"/>
<accession>B0X4U8</accession>
<evidence type="ECO:0000313" key="3">
    <source>
        <dbReference type="Proteomes" id="UP000002320"/>
    </source>
</evidence>
<evidence type="ECO:0000313" key="1">
    <source>
        <dbReference type="EMBL" id="EDS40563.1"/>
    </source>
</evidence>
<dbReference type="EMBL" id="DS232354">
    <property type="protein sequence ID" value="EDS40563.1"/>
    <property type="molecule type" value="Genomic_DNA"/>
</dbReference>
<sequence length="96" mass="10878">MPLEILDDDFDHFCSAESRDDRRRRNVDRIVVVSRAGNGVFREGIKDFWPEQFAQGLLCFVSSRNCARDEEHGGELALPGLLNLLGGTRSGWSKRI</sequence>